<dbReference type="GO" id="GO:0008843">
    <property type="term" value="F:endochitinase activity"/>
    <property type="evidence" value="ECO:0007669"/>
    <property type="project" value="UniProtKB-EC"/>
</dbReference>
<evidence type="ECO:0000256" key="11">
    <source>
        <dbReference type="SAM" id="MobiDB-lite"/>
    </source>
</evidence>
<dbReference type="InterPro" id="IPR050542">
    <property type="entry name" value="Glycosyl_Hydrlase18_Chitinase"/>
</dbReference>
<dbReference type="InterPro" id="IPR045321">
    <property type="entry name" value="Cts1-like"/>
</dbReference>
<gene>
    <name evidence="14" type="ORF">BS47DRAFT_225523</name>
</gene>
<proteinExistence type="inferred from homology"/>
<dbReference type="Pfam" id="PF00704">
    <property type="entry name" value="Glyco_hydro_18"/>
    <property type="match status" value="1"/>
</dbReference>
<evidence type="ECO:0000313" key="15">
    <source>
        <dbReference type="Proteomes" id="UP000886523"/>
    </source>
</evidence>
<feature type="region of interest" description="Disordered" evidence="11">
    <location>
        <begin position="386"/>
        <end position="423"/>
    </location>
</feature>
<dbReference type="GO" id="GO:0000272">
    <property type="term" value="P:polysaccharide catabolic process"/>
    <property type="evidence" value="ECO:0007669"/>
    <property type="project" value="UniProtKB-KW"/>
</dbReference>
<evidence type="ECO:0000256" key="12">
    <source>
        <dbReference type="SAM" id="SignalP"/>
    </source>
</evidence>
<feature type="compositionally biased region" description="Pro residues" evidence="11">
    <location>
        <begin position="398"/>
        <end position="414"/>
    </location>
</feature>
<evidence type="ECO:0000256" key="10">
    <source>
        <dbReference type="RuleBase" id="RU004453"/>
    </source>
</evidence>
<comment type="caution">
    <text evidence="14">The sequence shown here is derived from an EMBL/GenBank/DDBJ whole genome shotgun (WGS) entry which is preliminary data.</text>
</comment>
<dbReference type="SUPFAM" id="SSF51055">
    <property type="entry name" value="Carbohydrate binding domain"/>
    <property type="match status" value="1"/>
</dbReference>
<dbReference type="Gene3D" id="2.10.10.20">
    <property type="entry name" value="Carbohydrate-binding module superfamily 5/12"/>
    <property type="match status" value="1"/>
</dbReference>
<evidence type="ECO:0000256" key="4">
    <source>
        <dbReference type="ARBA" id="ARBA00022801"/>
    </source>
</evidence>
<dbReference type="PROSITE" id="PS01095">
    <property type="entry name" value="GH18_1"/>
    <property type="match status" value="1"/>
</dbReference>
<protein>
    <recommendedName>
        <fullName evidence="2">chitinase</fullName>
        <ecNumber evidence="2">3.2.1.14</ecNumber>
    </recommendedName>
</protein>
<dbReference type="GO" id="GO:0005576">
    <property type="term" value="C:extracellular region"/>
    <property type="evidence" value="ECO:0007669"/>
    <property type="project" value="InterPro"/>
</dbReference>
<feature type="chain" id="PRO_5040383141" description="chitinase" evidence="12">
    <location>
        <begin position="25"/>
        <end position="423"/>
    </location>
</feature>
<dbReference type="GO" id="GO:0030246">
    <property type="term" value="F:carbohydrate binding"/>
    <property type="evidence" value="ECO:0007669"/>
    <property type="project" value="InterPro"/>
</dbReference>
<reference evidence="14" key="1">
    <citation type="journal article" date="2020" name="Nat. Commun.">
        <title>Large-scale genome sequencing of mycorrhizal fungi provides insights into the early evolution of symbiotic traits.</title>
        <authorList>
            <person name="Miyauchi S."/>
            <person name="Kiss E."/>
            <person name="Kuo A."/>
            <person name="Drula E."/>
            <person name="Kohler A."/>
            <person name="Sanchez-Garcia M."/>
            <person name="Morin E."/>
            <person name="Andreopoulos B."/>
            <person name="Barry K.W."/>
            <person name="Bonito G."/>
            <person name="Buee M."/>
            <person name="Carver A."/>
            <person name="Chen C."/>
            <person name="Cichocki N."/>
            <person name="Clum A."/>
            <person name="Culley D."/>
            <person name="Crous P.W."/>
            <person name="Fauchery L."/>
            <person name="Girlanda M."/>
            <person name="Hayes R.D."/>
            <person name="Keri Z."/>
            <person name="LaButti K."/>
            <person name="Lipzen A."/>
            <person name="Lombard V."/>
            <person name="Magnuson J."/>
            <person name="Maillard F."/>
            <person name="Murat C."/>
            <person name="Nolan M."/>
            <person name="Ohm R.A."/>
            <person name="Pangilinan J."/>
            <person name="Pereira M.F."/>
            <person name="Perotto S."/>
            <person name="Peter M."/>
            <person name="Pfister S."/>
            <person name="Riley R."/>
            <person name="Sitrit Y."/>
            <person name="Stielow J.B."/>
            <person name="Szollosi G."/>
            <person name="Zifcakova L."/>
            <person name="Stursova M."/>
            <person name="Spatafora J.W."/>
            <person name="Tedersoo L."/>
            <person name="Vaario L.M."/>
            <person name="Yamada A."/>
            <person name="Yan M."/>
            <person name="Wang P."/>
            <person name="Xu J."/>
            <person name="Bruns T."/>
            <person name="Baldrian P."/>
            <person name="Vilgalys R."/>
            <person name="Dunand C."/>
            <person name="Henrissat B."/>
            <person name="Grigoriev I.V."/>
            <person name="Hibbett D."/>
            <person name="Nagy L.G."/>
            <person name="Martin F.M."/>
        </authorList>
    </citation>
    <scope>NUCLEOTIDE SEQUENCE</scope>
    <source>
        <strain evidence="14">UP504</strain>
    </source>
</reference>
<evidence type="ECO:0000256" key="1">
    <source>
        <dbReference type="ARBA" id="ARBA00000822"/>
    </source>
</evidence>
<sequence>MVSRRSISPILALVGASILSGATAVFDETCNSNVVAYWGQNSYGTANSANTADFQQRLSYYCRDDSVDIIPISFLDIFTGVGNLPQINLANTCNTGSQTMFAGSQLLNCSFLADDIKTCQSNGKIVTLSLGGAAGGGAADSAFADQVWNLFLGGSSTTRPFGDAVLDGVDLDIEGGSDSYVTFVNQLRSHFSTDTSKKYYISAAPQCPYPDVFIGPSLNGAKFDMVYIQFYNNPCGMSEYSSGDFNFGTWDAWASTLSPNPDIKLYIGVPASTSAAGSGYVDATTLAKIASETMVAFPHFGGIMYWDASQAWANNDFQQSVRSTLKTYGSCGQQFTYPECSAPAWTASENYPGGSQVSYQNYIWQTKYFGSGTPVPSDTGSWVPVSACGDPVGSTGGSPPPPAFPIPPVSPPVSPLSRPLFRP</sequence>
<dbReference type="InterPro" id="IPR001223">
    <property type="entry name" value="Glyco_hydro18_cat"/>
</dbReference>
<evidence type="ECO:0000259" key="13">
    <source>
        <dbReference type="PROSITE" id="PS51910"/>
    </source>
</evidence>
<dbReference type="SUPFAM" id="SSF51445">
    <property type="entry name" value="(Trans)glycosidases"/>
    <property type="match status" value="1"/>
</dbReference>
<accession>A0A9P6B823</accession>
<dbReference type="PANTHER" id="PTHR45708:SF49">
    <property type="entry name" value="ENDOCHITINASE"/>
    <property type="match status" value="1"/>
</dbReference>
<evidence type="ECO:0000256" key="7">
    <source>
        <dbReference type="ARBA" id="ARBA00023295"/>
    </source>
</evidence>
<dbReference type="Proteomes" id="UP000886523">
    <property type="component" value="Unassembled WGS sequence"/>
</dbReference>
<dbReference type="InterPro" id="IPR017853">
    <property type="entry name" value="GH"/>
</dbReference>
<dbReference type="InterPro" id="IPR036573">
    <property type="entry name" value="CBM_sf_5/12"/>
</dbReference>
<keyword evidence="12" id="KW-0732">Signal</keyword>
<dbReference type="OrthoDB" id="6020543at2759"/>
<comment type="catalytic activity">
    <reaction evidence="1">
        <text>Random endo-hydrolysis of N-acetyl-beta-D-glucosaminide (1-&gt;4)-beta-linkages in chitin and chitodextrins.</text>
        <dbReference type="EC" id="3.2.1.14"/>
    </reaction>
</comment>
<feature type="signal peptide" evidence="12">
    <location>
        <begin position="1"/>
        <end position="24"/>
    </location>
</feature>
<dbReference type="GO" id="GO:0006032">
    <property type="term" value="P:chitin catabolic process"/>
    <property type="evidence" value="ECO:0007669"/>
    <property type="project" value="UniProtKB-KW"/>
</dbReference>
<keyword evidence="3" id="KW-0147">Chitin-binding</keyword>
<dbReference type="SMART" id="SM00495">
    <property type="entry name" value="ChtBD3"/>
    <property type="match status" value="1"/>
</dbReference>
<dbReference type="InterPro" id="IPR001579">
    <property type="entry name" value="Glyco_hydro_18_chit_AS"/>
</dbReference>
<evidence type="ECO:0000256" key="2">
    <source>
        <dbReference type="ARBA" id="ARBA00012729"/>
    </source>
</evidence>
<keyword evidence="4 9" id="KW-0378">Hydrolase</keyword>
<evidence type="ECO:0000256" key="3">
    <source>
        <dbReference type="ARBA" id="ARBA00022669"/>
    </source>
</evidence>
<dbReference type="InterPro" id="IPR003610">
    <property type="entry name" value="CBM5/12"/>
</dbReference>
<keyword evidence="15" id="KW-1185">Reference proteome</keyword>
<dbReference type="PANTHER" id="PTHR45708">
    <property type="entry name" value="ENDOCHITINASE"/>
    <property type="match status" value="1"/>
</dbReference>
<dbReference type="GO" id="GO:0008061">
    <property type="term" value="F:chitin binding"/>
    <property type="evidence" value="ECO:0007669"/>
    <property type="project" value="UniProtKB-KW"/>
</dbReference>
<evidence type="ECO:0000313" key="14">
    <source>
        <dbReference type="EMBL" id="KAF9518670.1"/>
    </source>
</evidence>
<evidence type="ECO:0000256" key="6">
    <source>
        <dbReference type="ARBA" id="ARBA00023277"/>
    </source>
</evidence>
<keyword evidence="8" id="KW-0624">Polysaccharide degradation</keyword>
<keyword evidence="5" id="KW-0146">Chitin degradation</keyword>
<dbReference type="AlphaFoldDB" id="A0A9P6B823"/>
<evidence type="ECO:0000256" key="8">
    <source>
        <dbReference type="ARBA" id="ARBA00023326"/>
    </source>
</evidence>
<dbReference type="CDD" id="cd02877">
    <property type="entry name" value="GH18_hevamine_XipI_class_III"/>
    <property type="match status" value="1"/>
</dbReference>
<comment type="similarity">
    <text evidence="10">Belongs to the glycosyl hydrolase 18 family.</text>
</comment>
<keyword evidence="6" id="KW-0119">Carbohydrate metabolism</keyword>
<keyword evidence="7 9" id="KW-0326">Glycosidase</keyword>
<dbReference type="Gene3D" id="3.20.20.80">
    <property type="entry name" value="Glycosidases"/>
    <property type="match status" value="1"/>
</dbReference>
<dbReference type="PROSITE" id="PS51910">
    <property type="entry name" value="GH18_2"/>
    <property type="match status" value="1"/>
</dbReference>
<organism evidence="14 15">
    <name type="scientific">Hydnum rufescens UP504</name>
    <dbReference type="NCBI Taxonomy" id="1448309"/>
    <lineage>
        <taxon>Eukaryota</taxon>
        <taxon>Fungi</taxon>
        <taxon>Dikarya</taxon>
        <taxon>Basidiomycota</taxon>
        <taxon>Agaricomycotina</taxon>
        <taxon>Agaricomycetes</taxon>
        <taxon>Cantharellales</taxon>
        <taxon>Hydnaceae</taxon>
        <taxon>Hydnum</taxon>
    </lineage>
</organism>
<evidence type="ECO:0000256" key="9">
    <source>
        <dbReference type="RuleBase" id="RU000489"/>
    </source>
</evidence>
<dbReference type="EMBL" id="MU128923">
    <property type="protein sequence ID" value="KAF9518670.1"/>
    <property type="molecule type" value="Genomic_DNA"/>
</dbReference>
<evidence type="ECO:0000256" key="5">
    <source>
        <dbReference type="ARBA" id="ARBA00023024"/>
    </source>
</evidence>
<name>A0A9P6B823_9AGAM</name>
<feature type="domain" description="GH18" evidence="13">
    <location>
        <begin position="32"/>
        <end position="328"/>
    </location>
</feature>
<dbReference type="EC" id="3.2.1.14" evidence="2"/>